<evidence type="ECO:0000313" key="1">
    <source>
        <dbReference type="EMBL" id="CRY98152.1"/>
    </source>
</evidence>
<reference evidence="1" key="1">
    <citation type="submission" date="2015-06" db="EMBL/GenBank/DDBJ databases">
        <authorList>
            <person name="Joergensen T."/>
        </authorList>
    </citation>
    <scope>NUCLEOTIDE SEQUENCE</scope>
    <source>
        <plasmid evidence="1">pRGRH1858</plasmid>
    </source>
</reference>
<proteinExistence type="predicted"/>
<sequence>MHEIHFYRDRNGKEPVLEYLRELSRKKDKDSRIKANKINDYIEVLSQYGTQAGEPYIKHLDGDIWELRPLRDRILFVAWVNGSFVLLHHFMKQTQKTPAREIDKAKRELADLIERGFDDEQE</sequence>
<reference evidence="1" key="2">
    <citation type="submission" date="2015-07" db="EMBL/GenBank/DDBJ databases">
        <title>Plasmids, circular viruses and viroids from rat gut.</title>
        <authorList>
            <person name="Jorgensen T.J."/>
            <person name="Hansen M.A."/>
            <person name="Xu Z."/>
            <person name="Tabak M.A."/>
            <person name="Sorensen S.J."/>
            <person name="Hansen L.H."/>
        </authorList>
    </citation>
    <scope>NUCLEOTIDE SEQUENCE</scope>
    <source>
        <plasmid evidence="1">pRGRH1858</plasmid>
    </source>
</reference>
<dbReference type="Pfam" id="PF05973">
    <property type="entry name" value="Gp49"/>
    <property type="match status" value="1"/>
</dbReference>
<organism evidence="1">
    <name type="scientific">uncultured prokaryote</name>
    <dbReference type="NCBI Taxonomy" id="198431"/>
    <lineage>
        <taxon>unclassified sequences</taxon>
        <taxon>environmental samples</taxon>
    </lineage>
</organism>
<evidence type="ECO:0008006" key="2">
    <source>
        <dbReference type="Google" id="ProtNLM"/>
    </source>
</evidence>
<dbReference type="EMBL" id="LN854351">
    <property type="protein sequence ID" value="CRY98152.1"/>
    <property type="molecule type" value="Genomic_DNA"/>
</dbReference>
<protein>
    <recommendedName>
        <fullName evidence="2">Toxin-antitoxin system, toxin component, RelE family</fullName>
    </recommendedName>
</protein>
<accession>A0A0H5QR59</accession>
<keyword evidence="1" id="KW-0614">Plasmid</keyword>
<dbReference type="AlphaFoldDB" id="A0A0H5QR59"/>
<dbReference type="InterPro" id="IPR009241">
    <property type="entry name" value="HigB-like"/>
</dbReference>
<geneLocation type="plasmid" evidence="1">
    <name>pRGRH1858</name>
</geneLocation>
<name>A0A0H5QR59_9ZZZZ</name>